<dbReference type="Gene3D" id="3.40.50.1110">
    <property type="entry name" value="SGNH hydrolase"/>
    <property type="match status" value="1"/>
</dbReference>
<dbReference type="InterPro" id="IPR053140">
    <property type="entry name" value="GDSL_Rv0518-like"/>
</dbReference>
<accession>A0A542EKP5</accession>
<dbReference type="AlphaFoldDB" id="A0A542EKP5"/>
<evidence type="ECO:0000313" key="3">
    <source>
        <dbReference type="EMBL" id="TQJ15776.1"/>
    </source>
</evidence>
<dbReference type="InterPro" id="IPR013830">
    <property type="entry name" value="SGNH_hydro"/>
</dbReference>
<gene>
    <name evidence="3" type="ORF">FB459_3346</name>
</gene>
<feature type="region of interest" description="Disordered" evidence="1">
    <location>
        <begin position="238"/>
        <end position="259"/>
    </location>
</feature>
<dbReference type="RefSeq" id="WP_246092499.1">
    <property type="nucleotide sequence ID" value="NZ_BAABCI010000023.1"/>
</dbReference>
<dbReference type="Pfam" id="PF13472">
    <property type="entry name" value="Lipase_GDSL_2"/>
    <property type="match status" value="1"/>
</dbReference>
<name>A0A542EKP5_9MICO</name>
<dbReference type="InterPro" id="IPR036514">
    <property type="entry name" value="SGNH_hydro_sf"/>
</dbReference>
<dbReference type="Proteomes" id="UP000320806">
    <property type="component" value="Unassembled WGS sequence"/>
</dbReference>
<dbReference type="SUPFAM" id="SSF52266">
    <property type="entry name" value="SGNH hydrolase"/>
    <property type="match status" value="1"/>
</dbReference>
<evidence type="ECO:0000256" key="1">
    <source>
        <dbReference type="SAM" id="MobiDB-lite"/>
    </source>
</evidence>
<dbReference type="EMBL" id="VFMO01000001">
    <property type="protein sequence ID" value="TQJ15776.1"/>
    <property type="molecule type" value="Genomic_DNA"/>
</dbReference>
<organism evidence="3 4">
    <name type="scientific">Yimella lutea</name>
    <dbReference type="NCBI Taxonomy" id="587872"/>
    <lineage>
        <taxon>Bacteria</taxon>
        <taxon>Bacillati</taxon>
        <taxon>Actinomycetota</taxon>
        <taxon>Actinomycetes</taxon>
        <taxon>Micrococcales</taxon>
        <taxon>Dermacoccaceae</taxon>
        <taxon>Yimella</taxon>
    </lineage>
</organism>
<proteinExistence type="predicted"/>
<comment type="caution">
    <text evidence="3">The sequence shown here is derived from an EMBL/GenBank/DDBJ whole genome shotgun (WGS) entry which is preliminary data.</text>
</comment>
<evidence type="ECO:0000313" key="4">
    <source>
        <dbReference type="Proteomes" id="UP000320806"/>
    </source>
</evidence>
<feature type="domain" description="SGNH hydrolase-type esterase" evidence="2">
    <location>
        <begin position="8"/>
        <end position="186"/>
    </location>
</feature>
<dbReference type="CDD" id="cd01832">
    <property type="entry name" value="SGNH_hydrolase_like_1"/>
    <property type="match status" value="1"/>
</dbReference>
<dbReference type="PANTHER" id="PTHR43784:SF2">
    <property type="entry name" value="GDSL-LIKE LIPASE_ACYLHYDROLASE, PUTATIVE (AFU_ORTHOLOGUE AFUA_2G00820)-RELATED"/>
    <property type="match status" value="1"/>
</dbReference>
<sequence>MSWQRYVAIGDSFTEGMVDEHPDDPGAYVGWADRLAAQLASDARPKGRPFGYANLAVRGRLLADVAGPQLEAALALEPDLVSIVGGGNDILRPKADLDRIADELEAAVERIRSTGADVLMCTMANPKGAAVLRRLAGRMGSHNANIWGIAQRQGAYVIDQWGLRSLRDARMWGIDRIHLSSLGHERIAAQAYWALGQHTGERDWAVPLDPAPPLGRRESIAGHAAWAKEYAAPWVQRRLQGRSSGDEVQPKRPTITPLD</sequence>
<protein>
    <submittedName>
        <fullName evidence="3">Lysophospholipase L1-like esterase</fullName>
    </submittedName>
</protein>
<evidence type="ECO:0000259" key="2">
    <source>
        <dbReference type="Pfam" id="PF13472"/>
    </source>
</evidence>
<reference evidence="3 4" key="1">
    <citation type="submission" date="2019-06" db="EMBL/GenBank/DDBJ databases">
        <title>Sequencing the genomes of 1000 actinobacteria strains.</title>
        <authorList>
            <person name="Klenk H.-P."/>
        </authorList>
    </citation>
    <scope>NUCLEOTIDE SEQUENCE [LARGE SCALE GENOMIC DNA]</scope>
    <source>
        <strain evidence="3 4">DSM 19828</strain>
    </source>
</reference>
<dbReference type="PANTHER" id="PTHR43784">
    <property type="entry name" value="GDSL-LIKE LIPASE/ACYLHYDROLASE, PUTATIVE (AFU_ORTHOLOGUE AFUA_2G00820)-RELATED"/>
    <property type="match status" value="1"/>
</dbReference>
<keyword evidence="4" id="KW-1185">Reference proteome</keyword>